<dbReference type="EMBL" id="VYZN01000042">
    <property type="protein sequence ID" value="KAE9530457.1"/>
    <property type="molecule type" value="Genomic_DNA"/>
</dbReference>
<proteinExistence type="predicted"/>
<dbReference type="AlphaFoldDB" id="A0A6G0TE69"/>
<comment type="caution">
    <text evidence="2">The sequence shown here is derived from an EMBL/GenBank/DDBJ whole genome shotgun (WGS) entry which is preliminary data.</text>
</comment>
<reference evidence="2 3" key="1">
    <citation type="submission" date="2019-08" db="EMBL/GenBank/DDBJ databases">
        <title>The genome of the soybean aphid Biotype 1, its phylome, world population structure and adaptation to the North American continent.</title>
        <authorList>
            <person name="Giordano R."/>
            <person name="Donthu R.K."/>
            <person name="Hernandez A.G."/>
            <person name="Wright C.L."/>
            <person name="Zimin A.V."/>
        </authorList>
    </citation>
    <scope>NUCLEOTIDE SEQUENCE [LARGE SCALE GENOMIC DNA]</scope>
    <source>
        <tissue evidence="2">Whole aphids</tissue>
    </source>
</reference>
<protein>
    <recommendedName>
        <fullName evidence="4">Macroglobulin domain-containing protein</fullName>
    </recommendedName>
</protein>
<gene>
    <name evidence="2" type="ORF">AGLY_010919</name>
</gene>
<feature type="chain" id="PRO_5026153357" description="Macroglobulin domain-containing protein" evidence="1">
    <location>
        <begin position="18"/>
        <end position="194"/>
    </location>
</feature>
<dbReference type="Proteomes" id="UP000475862">
    <property type="component" value="Unassembled WGS sequence"/>
</dbReference>
<name>A0A6G0TE69_APHGL</name>
<evidence type="ECO:0000256" key="1">
    <source>
        <dbReference type="SAM" id="SignalP"/>
    </source>
</evidence>
<evidence type="ECO:0008006" key="4">
    <source>
        <dbReference type="Google" id="ProtNLM"/>
    </source>
</evidence>
<keyword evidence="3" id="KW-1185">Reference proteome</keyword>
<feature type="signal peptide" evidence="1">
    <location>
        <begin position="1"/>
        <end position="17"/>
    </location>
</feature>
<evidence type="ECO:0000313" key="3">
    <source>
        <dbReference type="Proteomes" id="UP000475862"/>
    </source>
</evidence>
<dbReference type="OrthoDB" id="6581617at2759"/>
<sequence>MKYVFIILAEFLILVDSGKNDFNFRPNLPLGNYRVNVLAFVPCNSNSTIQFNFFLFKTSTNTTDIRGNITSLKKTIDDSLAIRISMDIKDKIGSWQSNAYVYKTPKAYTSLKNLLGAEYEKFLYSFGINETTHKRIPPGIYTTKGYDISNYPANTNLPRQIFYGTYRFKGVYMEKNGDQCGCVMFIVEIKRPWE</sequence>
<accession>A0A6G0TE69</accession>
<keyword evidence="1" id="KW-0732">Signal</keyword>
<evidence type="ECO:0000313" key="2">
    <source>
        <dbReference type="EMBL" id="KAE9530457.1"/>
    </source>
</evidence>
<organism evidence="2 3">
    <name type="scientific">Aphis glycines</name>
    <name type="common">Soybean aphid</name>
    <dbReference type="NCBI Taxonomy" id="307491"/>
    <lineage>
        <taxon>Eukaryota</taxon>
        <taxon>Metazoa</taxon>
        <taxon>Ecdysozoa</taxon>
        <taxon>Arthropoda</taxon>
        <taxon>Hexapoda</taxon>
        <taxon>Insecta</taxon>
        <taxon>Pterygota</taxon>
        <taxon>Neoptera</taxon>
        <taxon>Paraneoptera</taxon>
        <taxon>Hemiptera</taxon>
        <taxon>Sternorrhyncha</taxon>
        <taxon>Aphidomorpha</taxon>
        <taxon>Aphidoidea</taxon>
        <taxon>Aphididae</taxon>
        <taxon>Aphidini</taxon>
        <taxon>Aphis</taxon>
        <taxon>Aphis</taxon>
    </lineage>
</organism>